<protein>
    <recommendedName>
        <fullName evidence="6">Nitronate monooxygenase domain-containing protein</fullName>
    </recommendedName>
</protein>
<gene>
    <name evidence="4" type="ORF">GFSPODELE1_LOCUS3687</name>
</gene>
<evidence type="ECO:0000256" key="3">
    <source>
        <dbReference type="ARBA" id="ARBA00023002"/>
    </source>
</evidence>
<dbReference type="PANTHER" id="PTHR32332">
    <property type="entry name" value="2-NITROPROPANE DIOXYGENASE"/>
    <property type="match status" value="1"/>
</dbReference>
<keyword evidence="2" id="KW-0288">FMN</keyword>
<dbReference type="Gene3D" id="3.20.20.70">
    <property type="entry name" value="Aldolase class I"/>
    <property type="match status" value="1"/>
</dbReference>
<keyword evidence="1" id="KW-0285">Flavoprotein</keyword>
<evidence type="ECO:0000256" key="2">
    <source>
        <dbReference type="ARBA" id="ARBA00022643"/>
    </source>
</evidence>
<name>A0ABP1D3T2_9APHY</name>
<dbReference type="Pfam" id="PF03060">
    <property type="entry name" value="NMO"/>
    <property type="match status" value="2"/>
</dbReference>
<keyword evidence="3" id="KW-0560">Oxidoreductase</keyword>
<evidence type="ECO:0000313" key="4">
    <source>
        <dbReference type="EMBL" id="CAL1701653.1"/>
    </source>
</evidence>
<accession>A0ABP1D3T2</accession>
<evidence type="ECO:0000256" key="1">
    <source>
        <dbReference type="ARBA" id="ARBA00022630"/>
    </source>
</evidence>
<sequence length="341" mass="36100">MQPITTSLTKLLNIKTPILAAPMAFASTAELTVAVSGSGAFGFFGAGFDTSAQLKETIQTVRTKLNLPKGVPVPMGFGFIGWILEMTESSDDPRLATILDELPVAIWFAFGVDLGKYVAQVRAHDAKRDHKTVVFVIVNSATDAVRAANEWGVDVIVAQGNEAGGHGGSISPPLFDLLPDVLAALPNGPPVVAAGGVATGAQVASLLALGVSGVVLGTRFLFTNECRYTDQIKSVLVDADLRATQRSLCFDEVNRTNYWPPLHDGRAIANQIWDDFTSGLSLEERLKKHDESNAKGEKDRLVIWAGVGAGLTKTISPAADVVKELHEGTLKAIKATSALLG</sequence>
<dbReference type="Proteomes" id="UP001497453">
    <property type="component" value="Chromosome 2"/>
</dbReference>
<dbReference type="PANTHER" id="PTHR32332:SF31">
    <property type="entry name" value="2-NITROPROPANE DIOXYGENASE FAMILY, PUTATIVE (AFU_ORTHOLOGUE AFUA_2G09850)-RELATED"/>
    <property type="match status" value="1"/>
</dbReference>
<dbReference type="EMBL" id="OZ037945">
    <property type="protein sequence ID" value="CAL1701653.1"/>
    <property type="molecule type" value="Genomic_DNA"/>
</dbReference>
<dbReference type="InterPro" id="IPR013785">
    <property type="entry name" value="Aldolase_TIM"/>
</dbReference>
<evidence type="ECO:0008006" key="6">
    <source>
        <dbReference type="Google" id="ProtNLM"/>
    </source>
</evidence>
<dbReference type="InterPro" id="IPR004136">
    <property type="entry name" value="NMO"/>
</dbReference>
<dbReference type="SUPFAM" id="SSF51412">
    <property type="entry name" value="Inosine monophosphate dehydrogenase (IMPDH)"/>
    <property type="match status" value="1"/>
</dbReference>
<proteinExistence type="predicted"/>
<evidence type="ECO:0000313" key="5">
    <source>
        <dbReference type="Proteomes" id="UP001497453"/>
    </source>
</evidence>
<organism evidence="4 5">
    <name type="scientific">Somion occarium</name>
    <dbReference type="NCBI Taxonomy" id="3059160"/>
    <lineage>
        <taxon>Eukaryota</taxon>
        <taxon>Fungi</taxon>
        <taxon>Dikarya</taxon>
        <taxon>Basidiomycota</taxon>
        <taxon>Agaricomycotina</taxon>
        <taxon>Agaricomycetes</taxon>
        <taxon>Polyporales</taxon>
        <taxon>Cerrenaceae</taxon>
        <taxon>Somion</taxon>
    </lineage>
</organism>
<reference evidence="5" key="1">
    <citation type="submission" date="2024-04" db="EMBL/GenBank/DDBJ databases">
        <authorList>
            <person name="Shaw F."/>
            <person name="Minotto A."/>
        </authorList>
    </citation>
    <scope>NUCLEOTIDE SEQUENCE [LARGE SCALE GENOMIC DNA]</scope>
</reference>
<dbReference type="CDD" id="cd04730">
    <property type="entry name" value="NPD_like"/>
    <property type="match status" value="1"/>
</dbReference>
<keyword evidence="5" id="KW-1185">Reference proteome</keyword>